<reference evidence="1 2" key="1">
    <citation type="submission" date="2017-05" db="EMBL/GenBank/DDBJ databases">
        <title>Genome sequence of Acetobacter pasteurianus subsp. pasteurianus strain SRCM101342.</title>
        <authorList>
            <person name="Cho S.H."/>
        </authorList>
    </citation>
    <scope>NUCLEOTIDE SEQUENCE [LARGE SCALE GENOMIC DNA]</scope>
    <source>
        <strain evidence="1 2">SRCM101342</strain>
    </source>
</reference>
<gene>
    <name evidence="1" type="ORF">S1001342_02393</name>
</gene>
<sequence length="47" mass="5132">MSQRCGAGSGVRDLGQIECVATVHSLAATFFHAREILHACRLPSMRF</sequence>
<name>A0A1Y0Y2N4_ACEPA</name>
<accession>A0A1Y0Y2N4</accession>
<protein>
    <submittedName>
        <fullName evidence="1">Uncharacterized protein</fullName>
    </submittedName>
</protein>
<proteinExistence type="predicted"/>
<organism evidence="1 2">
    <name type="scientific">Acetobacter pasteurianus subsp. pasteurianus</name>
    <dbReference type="NCBI Taxonomy" id="481145"/>
    <lineage>
        <taxon>Bacteria</taxon>
        <taxon>Pseudomonadati</taxon>
        <taxon>Pseudomonadota</taxon>
        <taxon>Alphaproteobacteria</taxon>
        <taxon>Acetobacterales</taxon>
        <taxon>Acetobacteraceae</taxon>
        <taxon>Acetobacter</taxon>
    </lineage>
</organism>
<dbReference type="Proteomes" id="UP000196205">
    <property type="component" value="Chromosome"/>
</dbReference>
<evidence type="ECO:0000313" key="1">
    <source>
        <dbReference type="EMBL" id="ARW48692.1"/>
    </source>
</evidence>
<evidence type="ECO:0000313" key="2">
    <source>
        <dbReference type="Proteomes" id="UP000196205"/>
    </source>
</evidence>
<dbReference type="EMBL" id="CP021509">
    <property type="protein sequence ID" value="ARW48692.1"/>
    <property type="molecule type" value="Genomic_DNA"/>
</dbReference>
<dbReference type="AlphaFoldDB" id="A0A1Y0Y2N4"/>